<proteinExistence type="predicted"/>
<dbReference type="InterPro" id="IPR012334">
    <property type="entry name" value="Pectin_lyas_fold"/>
</dbReference>
<evidence type="ECO:0008006" key="2">
    <source>
        <dbReference type="Google" id="ProtNLM"/>
    </source>
</evidence>
<name>A0A382QVE9_9ZZZZ</name>
<protein>
    <recommendedName>
        <fullName evidence="2">DUF1565 domain-containing protein</fullName>
    </recommendedName>
</protein>
<dbReference type="EMBL" id="UINC01116837">
    <property type="protein sequence ID" value="SVC88855.1"/>
    <property type="molecule type" value="Genomic_DNA"/>
</dbReference>
<accession>A0A382QVE9</accession>
<dbReference type="InterPro" id="IPR011050">
    <property type="entry name" value="Pectin_lyase_fold/virulence"/>
</dbReference>
<organism evidence="1">
    <name type="scientific">marine metagenome</name>
    <dbReference type="NCBI Taxonomy" id="408172"/>
    <lineage>
        <taxon>unclassified sequences</taxon>
        <taxon>metagenomes</taxon>
        <taxon>ecological metagenomes</taxon>
    </lineage>
</organism>
<dbReference type="Gene3D" id="2.160.20.10">
    <property type="entry name" value="Single-stranded right-handed beta-helix, Pectin lyase-like"/>
    <property type="match status" value="1"/>
</dbReference>
<dbReference type="SUPFAM" id="SSF51126">
    <property type="entry name" value="Pectin lyase-like"/>
    <property type="match status" value="1"/>
</dbReference>
<dbReference type="AlphaFoldDB" id="A0A382QVE9"/>
<feature type="non-terminal residue" evidence="1">
    <location>
        <position position="1"/>
    </location>
</feature>
<sequence>VGFFVCGSHSDVQHSHLEVHFMCGMIISIFTLHCKNIVTDMRISKSFLKKSLTSIVFIATFGSATTINIPADYSTIQVGIDESSSGDTVLVAAGTYVENINYNG</sequence>
<evidence type="ECO:0000313" key="1">
    <source>
        <dbReference type="EMBL" id="SVC88855.1"/>
    </source>
</evidence>
<feature type="non-terminal residue" evidence="1">
    <location>
        <position position="104"/>
    </location>
</feature>
<reference evidence="1" key="1">
    <citation type="submission" date="2018-05" db="EMBL/GenBank/DDBJ databases">
        <authorList>
            <person name="Lanie J.A."/>
            <person name="Ng W.-L."/>
            <person name="Kazmierczak K.M."/>
            <person name="Andrzejewski T.M."/>
            <person name="Davidsen T.M."/>
            <person name="Wayne K.J."/>
            <person name="Tettelin H."/>
            <person name="Glass J.I."/>
            <person name="Rusch D."/>
            <person name="Podicherti R."/>
            <person name="Tsui H.-C.T."/>
            <person name="Winkler M.E."/>
        </authorList>
    </citation>
    <scope>NUCLEOTIDE SEQUENCE</scope>
</reference>
<gene>
    <name evidence="1" type="ORF">METZ01_LOCUS341709</name>
</gene>